<keyword evidence="2" id="KW-1185">Reference proteome</keyword>
<evidence type="ECO:0000313" key="1">
    <source>
        <dbReference type="EMBL" id="KAJ0097841.1"/>
    </source>
</evidence>
<reference evidence="2" key="1">
    <citation type="journal article" date="2023" name="G3 (Bethesda)">
        <title>Genome assembly and association tests identify interacting loci associated with vigor, precocity, and sex in interspecific pistachio rootstocks.</title>
        <authorList>
            <person name="Palmer W."/>
            <person name="Jacygrad E."/>
            <person name="Sagayaradj S."/>
            <person name="Cavanaugh K."/>
            <person name="Han R."/>
            <person name="Bertier L."/>
            <person name="Beede B."/>
            <person name="Kafkas S."/>
            <person name="Golino D."/>
            <person name="Preece J."/>
            <person name="Michelmore R."/>
        </authorList>
    </citation>
    <scope>NUCLEOTIDE SEQUENCE [LARGE SCALE GENOMIC DNA]</scope>
</reference>
<evidence type="ECO:0000313" key="2">
    <source>
        <dbReference type="Proteomes" id="UP001164250"/>
    </source>
</evidence>
<sequence>MNPILLTWKIYSLHFHVLENSQGILDHIQYHRTLNPKAEFDSRLNNNRLSGDIPMSLTNIIALRVLDLSNNCLSEPWSS</sequence>
<proteinExistence type="predicted"/>
<organism evidence="1 2">
    <name type="scientific">Pistacia atlantica</name>
    <dbReference type="NCBI Taxonomy" id="434234"/>
    <lineage>
        <taxon>Eukaryota</taxon>
        <taxon>Viridiplantae</taxon>
        <taxon>Streptophyta</taxon>
        <taxon>Embryophyta</taxon>
        <taxon>Tracheophyta</taxon>
        <taxon>Spermatophyta</taxon>
        <taxon>Magnoliopsida</taxon>
        <taxon>eudicotyledons</taxon>
        <taxon>Gunneridae</taxon>
        <taxon>Pentapetalae</taxon>
        <taxon>rosids</taxon>
        <taxon>malvids</taxon>
        <taxon>Sapindales</taxon>
        <taxon>Anacardiaceae</taxon>
        <taxon>Pistacia</taxon>
    </lineage>
</organism>
<comment type="caution">
    <text evidence="1">The sequence shown here is derived from an EMBL/GenBank/DDBJ whole genome shotgun (WGS) entry which is preliminary data.</text>
</comment>
<dbReference type="EMBL" id="CM047901">
    <property type="protein sequence ID" value="KAJ0097841.1"/>
    <property type="molecule type" value="Genomic_DNA"/>
</dbReference>
<protein>
    <submittedName>
        <fullName evidence="1">Uncharacterized protein</fullName>
    </submittedName>
</protein>
<gene>
    <name evidence="1" type="ORF">Patl1_27553</name>
</gene>
<dbReference type="Proteomes" id="UP001164250">
    <property type="component" value="Chromosome 5"/>
</dbReference>
<accession>A0ACC1BFU7</accession>
<name>A0ACC1BFU7_9ROSI</name>